<protein>
    <submittedName>
        <fullName evidence="3">CPBP family intramembrane glutamic endopeptidase</fullName>
        <ecNumber evidence="3">3.4.-.-</ecNumber>
    </submittedName>
</protein>
<keyword evidence="4" id="KW-1185">Reference proteome</keyword>
<feature type="transmembrane region" description="Helical" evidence="1">
    <location>
        <begin position="282"/>
        <end position="303"/>
    </location>
</feature>
<evidence type="ECO:0000313" key="3">
    <source>
        <dbReference type="EMBL" id="MFC5501840.1"/>
    </source>
</evidence>
<keyword evidence="1" id="KW-0812">Transmembrane</keyword>
<name>A0ABW0NNI1_9MICO</name>
<evidence type="ECO:0000259" key="2">
    <source>
        <dbReference type="Pfam" id="PF02517"/>
    </source>
</evidence>
<keyword evidence="1" id="KW-0472">Membrane</keyword>
<feature type="transmembrane region" description="Helical" evidence="1">
    <location>
        <begin position="249"/>
        <end position="270"/>
    </location>
</feature>
<feature type="transmembrane region" description="Helical" evidence="1">
    <location>
        <begin position="123"/>
        <end position="151"/>
    </location>
</feature>
<evidence type="ECO:0000313" key="4">
    <source>
        <dbReference type="Proteomes" id="UP001596039"/>
    </source>
</evidence>
<reference evidence="4" key="1">
    <citation type="journal article" date="2019" name="Int. J. Syst. Evol. Microbiol.">
        <title>The Global Catalogue of Microorganisms (GCM) 10K type strain sequencing project: providing services to taxonomists for standard genome sequencing and annotation.</title>
        <authorList>
            <consortium name="The Broad Institute Genomics Platform"/>
            <consortium name="The Broad Institute Genome Sequencing Center for Infectious Disease"/>
            <person name="Wu L."/>
            <person name="Ma J."/>
        </authorList>
    </citation>
    <scope>NUCLEOTIDE SEQUENCE [LARGE SCALE GENOMIC DNA]</scope>
    <source>
        <strain evidence="4">CGMCC 4.6997</strain>
    </source>
</reference>
<dbReference type="InterPro" id="IPR003675">
    <property type="entry name" value="Rce1/LyrA-like_dom"/>
</dbReference>
<dbReference type="Proteomes" id="UP001596039">
    <property type="component" value="Unassembled WGS sequence"/>
</dbReference>
<feature type="transmembrane region" description="Helical" evidence="1">
    <location>
        <begin position="222"/>
        <end position="242"/>
    </location>
</feature>
<feature type="transmembrane region" description="Helical" evidence="1">
    <location>
        <begin position="157"/>
        <end position="180"/>
    </location>
</feature>
<sequence length="319" mass="33984">MTAAGALPPLRYPRLLHALPGYRWWKPLVAFVAAAFLWIAFQVVFAGAGVILELLRGGLRTDTPQHLIADVTRFLLIDAGNPLSLIVGLGGVATLLPAVLLAYRIVGLRPLSVLRSVAFRLRWGWMALCLVPALLITLIANGVGLFLLPLLEGGGVLVAPTVPLGSFLLCALIVVVLTPIQAAAEEFAFRGLVLQMFGSWIRPVLITIPLAAVLFAAAHTQYIGWATVDVFVFALVAGYLTWRTGGIEAGIALHAANNTIAFLTLASSITGTTRNTGGAGDLLSLLVTIVTMAIYVLLVEWMARRRGIRIVLEPLAGNS</sequence>
<feature type="transmembrane region" description="Helical" evidence="1">
    <location>
        <begin position="28"/>
        <end position="52"/>
    </location>
</feature>
<keyword evidence="1" id="KW-1133">Transmembrane helix</keyword>
<gene>
    <name evidence="3" type="ORF">ACFPJ4_06255</name>
</gene>
<comment type="caution">
    <text evidence="3">The sequence shown here is derived from an EMBL/GenBank/DDBJ whole genome shotgun (WGS) entry which is preliminary data.</text>
</comment>
<accession>A0ABW0NNI1</accession>
<proteinExistence type="predicted"/>
<dbReference type="RefSeq" id="WP_386739495.1">
    <property type="nucleotide sequence ID" value="NZ_JBHSMG010000001.1"/>
</dbReference>
<evidence type="ECO:0000256" key="1">
    <source>
        <dbReference type="SAM" id="Phobius"/>
    </source>
</evidence>
<dbReference type="EC" id="3.4.-.-" evidence="3"/>
<dbReference type="EMBL" id="JBHSMG010000001">
    <property type="protein sequence ID" value="MFC5501840.1"/>
    <property type="molecule type" value="Genomic_DNA"/>
</dbReference>
<keyword evidence="3" id="KW-0378">Hydrolase</keyword>
<dbReference type="Pfam" id="PF02517">
    <property type="entry name" value="Rce1-like"/>
    <property type="match status" value="1"/>
</dbReference>
<dbReference type="GO" id="GO:0016787">
    <property type="term" value="F:hydrolase activity"/>
    <property type="evidence" value="ECO:0007669"/>
    <property type="project" value="UniProtKB-KW"/>
</dbReference>
<feature type="domain" description="CAAX prenyl protease 2/Lysostaphin resistance protein A-like" evidence="2">
    <location>
        <begin position="171"/>
        <end position="260"/>
    </location>
</feature>
<feature type="transmembrane region" description="Helical" evidence="1">
    <location>
        <begin position="192"/>
        <end position="216"/>
    </location>
</feature>
<feature type="transmembrane region" description="Helical" evidence="1">
    <location>
        <begin position="83"/>
        <end position="103"/>
    </location>
</feature>
<organism evidence="3 4">
    <name type="scientific">Lysinimonas soli</name>
    <dbReference type="NCBI Taxonomy" id="1074233"/>
    <lineage>
        <taxon>Bacteria</taxon>
        <taxon>Bacillati</taxon>
        <taxon>Actinomycetota</taxon>
        <taxon>Actinomycetes</taxon>
        <taxon>Micrococcales</taxon>
        <taxon>Microbacteriaceae</taxon>
        <taxon>Lysinimonas</taxon>
    </lineage>
</organism>